<dbReference type="InterPro" id="IPR024156">
    <property type="entry name" value="Small_GTPase_ARF"/>
</dbReference>
<dbReference type="GO" id="GO:0034067">
    <property type="term" value="P:protein localization to Golgi apparatus"/>
    <property type="evidence" value="ECO:0007669"/>
    <property type="project" value="TreeGrafter"/>
</dbReference>
<dbReference type="SMART" id="SM00177">
    <property type="entry name" value="ARF"/>
    <property type="match status" value="1"/>
</dbReference>
<dbReference type="AlphaFoldDB" id="A0A481SWU2"/>
<dbReference type="CDD" id="cd04105">
    <property type="entry name" value="SR_beta"/>
    <property type="match status" value="1"/>
</dbReference>
<dbReference type="GO" id="GO:0003924">
    <property type="term" value="F:GTPase activity"/>
    <property type="evidence" value="ECO:0007669"/>
    <property type="project" value="TreeGrafter"/>
</dbReference>
<dbReference type="Gene3D" id="3.40.50.300">
    <property type="entry name" value="P-loop containing nucleotide triphosphate hydrolases"/>
    <property type="match status" value="1"/>
</dbReference>
<dbReference type="GO" id="GO:0006886">
    <property type="term" value="P:intracellular protein transport"/>
    <property type="evidence" value="ECO:0007669"/>
    <property type="project" value="TreeGrafter"/>
</dbReference>
<keyword evidence="6" id="KW-0256">Endoplasmic reticulum</keyword>
<dbReference type="InterPro" id="IPR027417">
    <property type="entry name" value="P-loop_NTPase"/>
</dbReference>
<dbReference type="GO" id="GO:0005525">
    <property type="term" value="F:GTP binding"/>
    <property type="evidence" value="ECO:0007669"/>
    <property type="project" value="UniProtKB-KW"/>
</dbReference>
<dbReference type="PANTHER" id="PTHR45909">
    <property type="entry name" value="ADP-RIBOSYLATION FACTOR-RELATED PROTEIN 1"/>
    <property type="match status" value="1"/>
</dbReference>
<reference evidence="12" key="1">
    <citation type="journal article" date="2019" name="Sci. Rep.">
        <title>No signal of deleterious mutation accumulation in conserved gene sequences of extant asexual hexapods.</title>
        <authorList>
            <person name="Brandt A."/>
            <person name="Bast J."/>
            <person name="Scheu S."/>
            <person name="Meusemann K."/>
            <person name="Donath A."/>
            <person name="Schuette K."/>
            <person name="Machida R."/>
            <person name="Kraaijeveld K."/>
        </authorList>
    </citation>
    <scope>NUCLEOTIDE SEQUENCE</scope>
    <source>
        <strain evidence="12">OG8442</strain>
    </source>
</reference>
<name>A0A481SWU2_9NEOP</name>
<protein>
    <recommendedName>
        <fullName evidence="3">Signal recognition particle receptor subunit beta</fullName>
    </recommendedName>
</protein>
<keyword evidence="10" id="KW-0675">Receptor</keyword>
<keyword evidence="5" id="KW-0547">Nucleotide-binding</keyword>
<dbReference type="PROSITE" id="PS51417">
    <property type="entry name" value="ARF"/>
    <property type="match status" value="1"/>
</dbReference>
<evidence type="ECO:0000256" key="2">
    <source>
        <dbReference type="ARBA" id="ARBA00005619"/>
    </source>
</evidence>
<dbReference type="GO" id="GO:0005789">
    <property type="term" value="C:endoplasmic reticulum membrane"/>
    <property type="evidence" value="ECO:0007669"/>
    <property type="project" value="UniProtKB-SubCell"/>
</dbReference>
<evidence type="ECO:0000256" key="9">
    <source>
        <dbReference type="ARBA" id="ARBA00023136"/>
    </source>
</evidence>
<evidence type="ECO:0000256" key="1">
    <source>
        <dbReference type="ARBA" id="ARBA00004389"/>
    </source>
</evidence>
<keyword evidence="9 11" id="KW-0472">Membrane</keyword>
<dbReference type="PANTHER" id="PTHR45909:SF1">
    <property type="entry name" value="ADP-RIBOSYLATION FACTOR-RELATED PROTEIN 1"/>
    <property type="match status" value="1"/>
</dbReference>
<evidence type="ECO:0000256" key="3">
    <source>
        <dbReference type="ARBA" id="ARBA00020256"/>
    </source>
</evidence>
<dbReference type="Pfam" id="PF09439">
    <property type="entry name" value="SRPRB"/>
    <property type="match status" value="1"/>
</dbReference>
<feature type="transmembrane region" description="Helical" evidence="11">
    <location>
        <begin position="29"/>
        <end position="49"/>
    </location>
</feature>
<evidence type="ECO:0000256" key="8">
    <source>
        <dbReference type="ARBA" id="ARBA00023134"/>
    </source>
</evidence>
<keyword evidence="7 11" id="KW-1133">Transmembrane helix</keyword>
<organism evidence="12">
    <name type="scientific">Brunneria borealis</name>
    <dbReference type="NCBI Taxonomy" id="1603012"/>
    <lineage>
        <taxon>Eukaryota</taxon>
        <taxon>Metazoa</taxon>
        <taxon>Ecdysozoa</taxon>
        <taxon>Arthropoda</taxon>
        <taxon>Hexapoda</taxon>
        <taxon>Insecta</taxon>
        <taxon>Pterygota</taxon>
        <taxon>Neoptera</taxon>
        <taxon>Polyneoptera</taxon>
        <taxon>Dictyoptera</taxon>
        <taxon>Mantodea</taxon>
        <taxon>Eumantodea</taxon>
        <taxon>Mantoidea</taxon>
        <taxon>Mantidae</taxon>
        <taxon>Photininae</taxon>
        <taxon>Brunneria</taxon>
    </lineage>
</organism>
<sequence length="260" mass="29573">MEDVLKKHTEMRSESDTFSYKDLLEDRETLAIIISSLVVLITIVLYFILQRKKLARRSILITGLTDSGKTLLYARLLSGKFKLTHTSVKENAGDLHLKKGTVKIVDIPGHERLRGKFFDNYKQTARGIIYVIDSATFQKDIRDVAEYLYIILSDDDINSNRPSILVLCNKQDETMAKGCKVIQALLEKEITTLRVTKSSQLESTNETGKQINFLGKEEKDFEFSQLSHLKITFAESSGRSAKNENDCDLESVQTWLEEVA</sequence>
<comment type="similarity">
    <text evidence="2">Belongs to the SRP receptor beta subunit family.</text>
</comment>
<dbReference type="EMBL" id="MH637846">
    <property type="protein sequence ID" value="QBH73236.1"/>
    <property type="molecule type" value="mRNA"/>
</dbReference>
<dbReference type="InterPro" id="IPR019009">
    <property type="entry name" value="SRP_receptor_beta_su"/>
</dbReference>
<evidence type="ECO:0000256" key="11">
    <source>
        <dbReference type="SAM" id="Phobius"/>
    </source>
</evidence>
<evidence type="ECO:0000256" key="4">
    <source>
        <dbReference type="ARBA" id="ARBA00022692"/>
    </source>
</evidence>
<proteinExistence type="evidence at transcript level"/>
<keyword evidence="8" id="KW-0342">GTP-binding</keyword>
<evidence type="ECO:0000313" key="12">
    <source>
        <dbReference type="EMBL" id="QBH73236.1"/>
    </source>
</evidence>
<comment type="subcellular location">
    <subcellularLocation>
        <location evidence="1">Endoplasmic reticulum membrane</location>
        <topology evidence="1">Single-pass membrane protein</topology>
    </subcellularLocation>
</comment>
<dbReference type="GO" id="GO:0043001">
    <property type="term" value="P:Golgi to plasma membrane protein transport"/>
    <property type="evidence" value="ECO:0007669"/>
    <property type="project" value="TreeGrafter"/>
</dbReference>
<evidence type="ECO:0000256" key="5">
    <source>
        <dbReference type="ARBA" id="ARBA00022741"/>
    </source>
</evidence>
<accession>A0A481SWU2</accession>
<dbReference type="SUPFAM" id="SSF52540">
    <property type="entry name" value="P-loop containing nucleoside triphosphate hydrolases"/>
    <property type="match status" value="1"/>
</dbReference>
<dbReference type="GO" id="GO:0005794">
    <property type="term" value="C:Golgi apparatus"/>
    <property type="evidence" value="ECO:0007669"/>
    <property type="project" value="TreeGrafter"/>
</dbReference>
<keyword evidence="4 11" id="KW-0812">Transmembrane</keyword>
<evidence type="ECO:0000256" key="6">
    <source>
        <dbReference type="ARBA" id="ARBA00022824"/>
    </source>
</evidence>
<evidence type="ECO:0000256" key="10">
    <source>
        <dbReference type="ARBA" id="ARBA00023170"/>
    </source>
</evidence>
<evidence type="ECO:0000256" key="7">
    <source>
        <dbReference type="ARBA" id="ARBA00022989"/>
    </source>
</evidence>